<evidence type="ECO:0000256" key="11">
    <source>
        <dbReference type="ARBA" id="ARBA00064589"/>
    </source>
</evidence>
<dbReference type="Pfam" id="PF01416">
    <property type="entry name" value="PseudoU_synth_1"/>
    <property type="match status" value="1"/>
</dbReference>
<dbReference type="InterPro" id="IPR041708">
    <property type="entry name" value="PUS1/PUS2-like"/>
</dbReference>
<protein>
    <recommendedName>
        <fullName evidence="13">Pseudouridylate synthase 1 homolog</fullName>
        <ecNumber evidence="12">5.4.99.12</ecNumber>
    </recommendedName>
    <alternativeName>
        <fullName evidence="14">tRNA pseudouridine synthase 1</fullName>
    </alternativeName>
    <alternativeName>
        <fullName evidence="17">tRNA pseudouridine(38-40) synthase</fullName>
    </alternativeName>
    <alternativeName>
        <fullName evidence="15">tRNA pseudouridylate synthase I</fullName>
    </alternativeName>
    <alternativeName>
        <fullName evidence="16">tRNA-uridine isomerase I</fullName>
    </alternativeName>
</protein>
<dbReference type="InterPro" id="IPR001406">
    <property type="entry name" value="PsdUridine_synth_TruA"/>
</dbReference>
<evidence type="ECO:0000313" key="22">
    <source>
        <dbReference type="EMBL" id="KAJ1166792.1"/>
    </source>
</evidence>
<comment type="subunit">
    <text evidence="11">Monomer. Forms a complex with RARG and the SRA1 RNA in the nucleus.</text>
</comment>
<evidence type="ECO:0000256" key="18">
    <source>
        <dbReference type="PIRSR" id="PIRSR641708-1"/>
    </source>
</evidence>
<feature type="region of interest" description="Disordered" evidence="20">
    <location>
        <begin position="44"/>
        <end position="65"/>
    </location>
</feature>
<evidence type="ECO:0000256" key="8">
    <source>
        <dbReference type="ARBA" id="ARBA00036943"/>
    </source>
</evidence>
<keyword evidence="5" id="KW-0819">tRNA processing</keyword>
<dbReference type="SUPFAM" id="SSF55120">
    <property type="entry name" value="Pseudouridine synthase"/>
    <property type="match status" value="1"/>
</dbReference>
<sequence>MKAIRLLNIWSCKRWVRGQQNSAQTFSPFSDGVQSRAVSSRSAEDVLKEDVPDREEQHAEGSEIKEVRQPKRKYALLMAYSGREYYGMQINPGVPTVELVLISAFINAQCVPKDCTTTVRTWLNLQRCARTDKGVSALGQLVSVRLLKSEDLMEKINAHLPADIRVLGVKQVTKGFNAKSMCEARTYSYTLPTFALAHGTEPDSSFRLPREDFHRFHHILTFYQGTHRYHNFTSHKTADDPSVFRHMFKATLQEPYLDMGHEFTTIEITGQSFLLHQIRKMVGLALAVSRGVVPEDFLPASVAAENRLKIRTAPGLGLVLEQTYFKWYNKRFGGDGLHSPLTWEDAAPATETFRKDHILPAIVQGELEDLSMTRWLRTLSEPSQDE</sequence>
<dbReference type="GO" id="GO:0003723">
    <property type="term" value="F:RNA binding"/>
    <property type="evidence" value="ECO:0007669"/>
    <property type="project" value="InterPro"/>
</dbReference>
<feature type="active site" description="Nucleophile" evidence="18">
    <location>
        <position position="132"/>
    </location>
</feature>
<dbReference type="GO" id="GO:0006397">
    <property type="term" value="P:mRNA processing"/>
    <property type="evidence" value="ECO:0007669"/>
    <property type="project" value="UniProtKB-KW"/>
</dbReference>
<dbReference type="AlphaFoldDB" id="A0AAV7SRL2"/>
<evidence type="ECO:0000259" key="21">
    <source>
        <dbReference type="Pfam" id="PF01416"/>
    </source>
</evidence>
<comment type="similarity">
    <text evidence="3">Belongs to the tRNA pseudouridine synthase TruA family.</text>
</comment>
<dbReference type="InterPro" id="IPR020094">
    <property type="entry name" value="TruA/RsuA/RluB/E/F_N"/>
</dbReference>
<evidence type="ECO:0000256" key="6">
    <source>
        <dbReference type="ARBA" id="ARBA00023235"/>
    </source>
</evidence>
<evidence type="ECO:0000256" key="16">
    <source>
        <dbReference type="ARBA" id="ARBA00080849"/>
    </source>
</evidence>
<evidence type="ECO:0000256" key="10">
    <source>
        <dbReference type="ARBA" id="ARBA00053709"/>
    </source>
</evidence>
<dbReference type="CDD" id="cd02568">
    <property type="entry name" value="PseudoU_synth_PUS1_PUS2"/>
    <property type="match status" value="1"/>
</dbReference>
<dbReference type="FunFam" id="3.30.70.660:FF:000002">
    <property type="entry name" value="tRNA pseudouridine synthase"/>
    <property type="match status" value="1"/>
</dbReference>
<feature type="binding site" evidence="19">
    <location>
        <position position="187"/>
    </location>
    <ligand>
        <name>substrate</name>
    </ligand>
</feature>
<evidence type="ECO:0000256" key="3">
    <source>
        <dbReference type="ARBA" id="ARBA00009375"/>
    </source>
</evidence>
<comment type="catalytic activity">
    <reaction evidence="1">
        <text>a uridine in mRNA = a pseudouridine in mRNA</text>
        <dbReference type="Rhea" id="RHEA:56644"/>
        <dbReference type="Rhea" id="RHEA-COMP:14658"/>
        <dbReference type="Rhea" id="RHEA-COMP:14659"/>
        <dbReference type="ChEBI" id="CHEBI:65314"/>
        <dbReference type="ChEBI" id="CHEBI:65315"/>
    </reaction>
</comment>
<evidence type="ECO:0000313" key="23">
    <source>
        <dbReference type="Proteomes" id="UP001066276"/>
    </source>
</evidence>
<evidence type="ECO:0000256" key="14">
    <source>
        <dbReference type="ARBA" id="ARBA00075153"/>
    </source>
</evidence>
<dbReference type="InterPro" id="IPR020103">
    <property type="entry name" value="PsdUridine_synth_cat_dom_sf"/>
</dbReference>
<reference evidence="22" key="1">
    <citation type="journal article" date="2022" name="bioRxiv">
        <title>Sequencing and chromosome-scale assembly of the giantPleurodeles waltlgenome.</title>
        <authorList>
            <person name="Brown T."/>
            <person name="Elewa A."/>
            <person name="Iarovenko S."/>
            <person name="Subramanian E."/>
            <person name="Araus A.J."/>
            <person name="Petzold A."/>
            <person name="Susuki M."/>
            <person name="Suzuki K.-i.T."/>
            <person name="Hayashi T."/>
            <person name="Toyoda A."/>
            <person name="Oliveira C."/>
            <person name="Osipova E."/>
            <person name="Leigh N.D."/>
            <person name="Simon A."/>
            <person name="Yun M.H."/>
        </authorList>
    </citation>
    <scope>NUCLEOTIDE SEQUENCE</scope>
    <source>
        <strain evidence="22">20211129_DDA</strain>
        <tissue evidence="22">Liver</tissue>
    </source>
</reference>
<dbReference type="Gene3D" id="3.30.70.660">
    <property type="entry name" value="Pseudouridine synthase I, catalytic domain, C-terminal subdomain"/>
    <property type="match status" value="1"/>
</dbReference>
<comment type="catalytic activity">
    <reaction evidence="9">
        <text>uridine(38/39/40) in tRNA = pseudouridine(38/39/40) in tRNA</text>
        <dbReference type="Rhea" id="RHEA:22376"/>
        <dbReference type="Rhea" id="RHEA-COMP:10085"/>
        <dbReference type="Rhea" id="RHEA-COMP:10087"/>
        <dbReference type="ChEBI" id="CHEBI:65314"/>
        <dbReference type="ChEBI" id="CHEBI:65315"/>
        <dbReference type="EC" id="5.4.99.12"/>
    </reaction>
</comment>
<comment type="function">
    <text evidence="10">Pseudouridylate synthase that catalyzes pseudouridylation of tRNAs and mRNAs. Acts on positions 27/28 in the anticodon stem and also positions 34 and 36 in the anticodon of an intron containing tRNA. Also catalyzes pseudouridylation of mRNAs: mediates pseudouridylation of mRNAs with the consensus sequence 5'-UGUAG-3'. Acts as a regulator of pre-mRNA splicing by mediating pseudouridylation of pre-mRNAs at locations associated with alternatively spliced regions. Pseudouridylation of pre-mRNAs near splice sites directly regulates mRNA splicing and mRNA 3'-end processing. Involved in regulation of nuclear receptor activity through pseudouridylation of SRA1 mRNA.</text>
</comment>
<keyword evidence="4" id="KW-0507">mRNA processing</keyword>
<evidence type="ECO:0000256" key="20">
    <source>
        <dbReference type="SAM" id="MobiDB-lite"/>
    </source>
</evidence>
<feature type="domain" description="Pseudouridine synthase I TruA alpha/beta" evidence="21">
    <location>
        <begin position="223"/>
        <end position="325"/>
    </location>
</feature>
<dbReference type="GO" id="GO:1990481">
    <property type="term" value="P:mRNA pseudouridine synthesis"/>
    <property type="evidence" value="ECO:0007669"/>
    <property type="project" value="TreeGrafter"/>
</dbReference>
<dbReference type="Gene3D" id="3.30.70.580">
    <property type="entry name" value="Pseudouridine synthase I, catalytic domain, N-terminal subdomain"/>
    <property type="match status" value="1"/>
</dbReference>
<evidence type="ECO:0000256" key="15">
    <source>
        <dbReference type="ARBA" id="ARBA00079087"/>
    </source>
</evidence>
<dbReference type="EMBL" id="JANPWB010000008">
    <property type="protein sequence ID" value="KAJ1166792.1"/>
    <property type="molecule type" value="Genomic_DNA"/>
</dbReference>
<keyword evidence="6" id="KW-0413">Isomerase</keyword>
<evidence type="ECO:0000256" key="19">
    <source>
        <dbReference type="PIRSR" id="PIRSR641708-2"/>
    </source>
</evidence>
<name>A0AAV7SRL2_PLEWA</name>
<dbReference type="InterPro" id="IPR020095">
    <property type="entry name" value="PsdUridine_synth_TruA_C"/>
</dbReference>
<proteinExistence type="inferred from homology"/>
<comment type="subcellular location">
    <subcellularLocation>
        <location evidence="2">Nucleus</location>
    </subcellularLocation>
</comment>
<dbReference type="GO" id="GO:0031119">
    <property type="term" value="P:tRNA pseudouridine synthesis"/>
    <property type="evidence" value="ECO:0007669"/>
    <property type="project" value="InterPro"/>
</dbReference>
<dbReference type="InterPro" id="IPR020097">
    <property type="entry name" value="PsdUridine_synth_TruA_a/b_dom"/>
</dbReference>
<comment type="catalytic activity">
    <reaction evidence="8">
        <text>a uridine in tRNA = a pseudouridine in tRNA</text>
        <dbReference type="Rhea" id="RHEA:54572"/>
        <dbReference type="Rhea" id="RHEA-COMP:13339"/>
        <dbReference type="Rhea" id="RHEA-COMP:13934"/>
        <dbReference type="ChEBI" id="CHEBI:65314"/>
        <dbReference type="ChEBI" id="CHEBI:65315"/>
    </reaction>
</comment>
<evidence type="ECO:0000256" key="9">
    <source>
        <dbReference type="ARBA" id="ARBA00052184"/>
    </source>
</evidence>
<dbReference type="PANTHER" id="PTHR11142:SF30">
    <property type="entry name" value="TRNA PSEUDOURIDINE SYNTHASE A ISOFORM X1"/>
    <property type="match status" value="1"/>
</dbReference>
<gene>
    <name evidence="22" type="ORF">NDU88_007188</name>
</gene>
<evidence type="ECO:0000256" key="5">
    <source>
        <dbReference type="ARBA" id="ARBA00022694"/>
    </source>
</evidence>
<evidence type="ECO:0000256" key="7">
    <source>
        <dbReference type="ARBA" id="ARBA00023242"/>
    </source>
</evidence>
<keyword evidence="23" id="KW-1185">Reference proteome</keyword>
<evidence type="ECO:0000256" key="1">
    <source>
        <dbReference type="ARBA" id="ARBA00001166"/>
    </source>
</evidence>
<evidence type="ECO:0000256" key="2">
    <source>
        <dbReference type="ARBA" id="ARBA00004123"/>
    </source>
</evidence>
<accession>A0AAV7SRL2</accession>
<comment type="caution">
    <text evidence="22">The sequence shown here is derived from an EMBL/GenBank/DDBJ whole genome shotgun (WGS) entry which is preliminary data.</text>
</comment>
<dbReference type="Proteomes" id="UP001066276">
    <property type="component" value="Chromosome 4_2"/>
</dbReference>
<evidence type="ECO:0000256" key="17">
    <source>
        <dbReference type="ARBA" id="ARBA00081344"/>
    </source>
</evidence>
<dbReference type="GO" id="GO:0160147">
    <property type="term" value="F:tRNA pseudouridine(38-40) synthase activity"/>
    <property type="evidence" value="ECO:0007669"/>
    <property type="project" value="UniProtKB-EC"/>
</dbReference>
<evidence type="ECO:0000256" key="4">
    <source>
        <dbReference type="ARBA" id="ARBA00022664"/>
    </source>
</evidence>
<evidence type="ECO:0000256" key="13">
    <source>
        <dbReference type="ARBA" id="ARBA00068582"/>
    </source>
</evidence>
<dbReference type="EC" id="5.4.99.12" evidence="12"/>
<dbReference type="FunFam" id="3.30.70.580:FF:000002">
    <property type="entry name" value="tRNA pseudouridine synthase"/>
    <property type="match status" value="1"/>
</dbReference>
<dbReference type="PANTHER" id="PTHR11142">
    <property type="entry name" value="PSEUDOURIDYLATE SYNTHASE"/>
    <property type="match status" value="1"/>
</dbReference>
<evidence type="ECO:0000256" key="12">
    <source>
        <dbReference type="ARBA" id="ARBA00066509"/>
    </source>
</evidence>
<organism evidence="22 23">
    <name type="scientific">Pleurodeles waltl</name>
    <name type="common">Iberian ribbed newt</name>
    <dbReference type="NCBI Taxonomy" id="8319"/>
    <lineage>
        <taxon>Eukaryota</taxon>
        <taxon>Metazoa</taxon>
        <taxon>Chordata</taxon>
        <taxon>Craniata</taxon>
        <taxon>Vertebrata</taxon>
        <taxon>Euteleostomi</taxon>
        <taxon>Amphibia</taxon>
        <taxon>Batrachia</taxon>
        <taxon>Caudata</taxon>
        <taxon>Salamandroidea</taxon>
        <taxon>Salamandridae</taxon>
        <taxon>Pleurodelinae</taxon>
        <taxon>Pleurodeles</taxon>
    </lineage>
</organism>
<dbReference type="GO" id="GO:0005634">
    <property type="term" value="C:nucleus"/>
    <property type="evidence" value="ECO:0007669"/>
    <property type="project" value="UniProtKB-SubCell"/>
</dbReference>
<keyword evidence="7" id="KW-0539">Nucleus</keyword>
<dbReference type="NCBIfam" id="TIGR00071">
    <property type="entry name" value="hisT_truA"/>
    <property type="match status" value="1"/>
</dbReference>